<dbReference type="Proteomes" id="UP000800039">
    <property type="component" value="Unassembled WGS sequence"/>
</dbReference>
<evidence type="ECO:0000313" key="3">
    <source>
        <dbReference type="Proteomes" id="UP000800039"/>
    </source>
</evidence>
<feature type="chain" id="PRO_5040508159" description="Secreted protein" evidence="1">
    <location>
        <begin position="17"/>
        <end position="81"/>
    </location>
</feature>
<keyword evidence="3" id="KW-1185">Reference proteome</keyword>
<organism evidence="2 3">
    <name type="scientific">Cucurbitaria berberidis CBS 394.84</name>
    <dbReference type="NCBI Taxonomy" id="1168544"/>
    <lineage>
        <taxon>Eukaryota</taxon>
        <taxon>Fungi</taxon>
        <taxon>Dikarya</taxon>
        <taxon>Ascomycota</taxon>
        <taxon>Pezizomycotina</taxon>
        <taxon>Dothideomycetes</taxon>
        <taxon>Pleosporomycetidae</taxon>
        <taxon>Pleosporales</taxon>
        <taxon>Pleosporineae</taxon>
        <taxon>Cucurbitariaceae</taxon>
        <taxon>Cucurbitaria</taxon>
    </lineage>
</organism>
<sequence length="81" mass="8834">MAAVVVFVLVAGVALCTTRGRLWFDRHNNNNSPTAIFGKNLPTRIESMDSRCLVSGTTMRCSAQSTPHEAIGSLMWSCCPF</sequence>
<name>A0A9P4GRH3_9PLEO</name>
<comment type="caution">
    <text evidence="2">The sequence shown here is derived from an EMBL/GenBank/DDBJ whole genome shotgun (WGS) entry which is preliminary data.</text>
</comment>
<protein>
    <recommendedName>
        <fullName evidence="4">Secreted protein</fullName>
    </recommendedName>
</protein>
<feature type="signal peptide" evidence="1">
    <location>
        <begin position="1"/>
        <end position="16"/>
    </location>
</feature>
<proteinExistence type="predicted"/>
<evidence type="ECO:0008006" key="4">
    <source>
        <dbReference type="Google" id="ProtNLM"/>
    </source>
</evidence>
<keyword evidence="1" id="KW-0732">Signal</keyword>
<reference evidence="2" key="1">
    <citation type="submission" date="2020-01" db="EMBL/GenBank/DDBJ databases">
        <authorList>
            <consortium name="DOE Joint Genome Institute"/>
            <person name="Haridas S."/>
            <person name="Albert R."/>
            <person name="Binder M."/>
            <person name="Bloem J."/>
            <person name="Labutti K."/>
            <person name="Salamov A."/>
            <person name="Andreopoulos B."/>
            <person name="Baker S.E."/>
            <person name="Barry K."/>
            <person name="Bills G."/>
            <person name="Bluhm B.H."/>
            <person name="Cannon C."/>
            <person name="Castanera R."/>
            <person name="Culley D.E."/>
            <person name="Daum C."/>
            <person name="Ezra D."/>
            <person name="Gonzalez J.B."/>
            <person name="Henrissat B."/>
            <person name="Kuo A."/>
            <person name="Liang C."/>
            <person name="Lipzen A."/>
            <person name="Lutzoni F."/>
            <person name="Magnuson J."/>
            <person name="Mondo S."/>
            <person name="Nolan M."/>
            <person name="Ohm R."/>
            <person name="Pangilinan J."/>
            <person name="Park H.-J."/>
            <person name="Ramirez L."/>
            <person name="Alfaro M."/>
            <person name="Sun H."/>
            <person name="Tritt A."/>
            <person name="Yoshinaga Y."/>
            <person name="Zwiers L.-H."/>
            <person name="Turgeon B.G."/>
            <person name="Goodwin S.B."/>
            <person name="Spatafora J.W."/>
            <person name="Crous P.W."/>
            <person name="Grigoriev I.V."/>
        </authorList>
    </citation>
    <scope>NUCLEOTIDE SEQUENCE</scope>
    <source>
        <strain evidence="2">CBS 394.84</strain>
    </source>
</reference>
<dbReference type="EMBL" id="ML976614">
    <property type="protein sequence ID" value="KAF1850184.1"/>
    <property type="molecule type" value="Genomic_DNA"/>
</dbReference>
<gene>
    <name evidence="2" type="ORF">K460DRAFT_11545</name>
</gene>
<accession>A0A9P4GRH3</accession>
<dbReference type="GeneID" id="63843837"/>
<dbReference type="RefSeq" id="XP_040792747.1">
    <property type="nucleotide sequence ID" value="XM_040926586.1"/>
</dbReference>
<dbReference type="AlphaFoldDB" id="A0A9P4GRH3"/>
<evidence type="ECO:0000313" key="2">
    <source>
        <dbReference type="EMBL" id="KAF1850184.1"/>
    </source>
</evidence>
<evidence type="ECO:0000256" key="1">
    <source>
        <dbReference type="SAM" id="SignalP"/>
    </source>
</evidence>